<feature type="domain" description="TF-B3" evidence="5">
    <location>
        <begin position="124"/>
        <end position="222"/>
    </location>
</feature>
<dbReference type="SMART" id="SM01019">
    <property type="entry name" value="B3"/>
    <property type="match status" value="2"/>
</dbReference>
<comment type="caution">
    <text evidence="6">The sequence shown here is derived from an EMBL/GenBank/DDBJ whole genome shotgun (WGS) entry which is preliminary data.</text>
</comment>
<dbReference type="EMBL" id="CM026426">
    <property type="protein sequence ID" value="KAG0571473.1"/>
    <property type="molecule type" value="Genomic_DNA"/>
</dbReference>
<evidence type="ECO:0000256" key="3">
    <source>
        <dbReference type="ARBA" id="ARBA00023163"/>
    </source>
</evidence>
<evidence type="ECO:0000313" key="6">
    <source>
        <dbReference type="EMBL" id="KAG0571473.1"/>
    </source>
</evidence>
<dbReference type="PANTHER" id="PTHR31674">
    <property type="entry name" value="B3 DOMAIN-CONTAINING PROTEIN REM-LIKE 3-RELATED"/>
    <property type="match status" value="1"/>
</dbReference>
<dbReference type="CDD" id="cd10017">
    <property type="entry name" value="B3_DNA"/>
    <property type="match status" value="1"/>
</dbReference>
<dbReference type="PROSITE" id="PS50863">
    <property type="entry name" value="B3"/>
    <property type="match status" value="1"/>
</dbReference>
<dbReference type="InterPro" id="IPR039218">
    <property type="entry name" value="REM_fam"/>
</dbReference>
<dbReference type="SUPFAM" id="SSF101936">
    <property type="entry name" value="DNA-binding pseudobarrel domain"/>
    <property type="match status" value="2"/>
</dbReference>
<keyword evidence="1" id="KW-0805">Transcription regulation</keyword>
<dbReference type="Proteomes" id="UP000822688">
    <property type="component" value="Chromosome V"/>
</dbReference>
<evidence type="ECO:0000256" key="1">
    <source>
        <dbReference type="ARBA" id="ARBA00023015"/>
    </source>
</evidence>
<accession>A0A8T0HL46</accession>
<organism evidence="6 7">
    <name type="scientific">Ceratodon purpureus</name>
    <name type="common">Fire moss</name>
    <name type="synonym">Dicranum purpureum</name>
    <dbReference type="NCBI Taxonomy" id="3225"/>
    <lineage>
        <taxon>Eukaryota</taxon>
        <taxon>Viridiplantae</taxon>
        <taxon>Streptophyta</taxon>
        <taxon>Embryophyta</taxon>
        <taxon>Bryophyta</taxon>
        <taxon>Bryophytina</taxon>
        <taxon>Bryopsida</taxon>
        <taxon>Dicranidae</taxon>
        <taxon>Pseudoditrichales</taxon>
        <taxon>Ditrichaceae</taxon>
        <taxon>Ceratodon</taxon>
    </lineage>
</organism>
<keyword evidence="3" id="KW-0804">Transcription</keyword>
<dbReference type="Pfam" id="PF02362">
    <property type="entry name" value="B3"/>
    <property type="match status" value="1"/>
</dbReference>
<dbReference type="GO" id="GO:0003677">
    <property type="term" value="F:DNA binding"/>
    <property type="evidence" value="ECO:0007669"/>
    <property type="project" value="UniProtKB-KW"/>
</dbReference>
<keyword evidence="7" id="KW-1185">Reference proteome</keyword>
<dbReference type="Gene3D" id="2.40.330.10">
    <property type="entry name" value="DNA-binding pseudobarrel domain"/>
    <property type="match status" value="2"/>
</dbReference>
<evidence type="ECO:0000313" key="7">
    <source>
        <dbReference type="Proteomes" id="UP000822688"/>
    </source>
</evidence>
<reference evidence="6" key="1">
    <citation type="submission" date="2020-06" db="EMBL/GenBank/DDBJ databases">
        <title>WGS assembly of Ceratodon purpureus strain R40.</title>
        <authorList>
            <person name="Carey S.B."/>
            <person name="Jenkins J."/>
            <person name="Shu S."/>
            <person name="Lovell J.T."/>
            <person name="Sreedasyam A."/>
            <person name="Maumus F."/>
            <person name="Tiley G.P."/>
            <person name="Fernandez-Pozo N."/>
            <person name="Barry K."/>
            <person name="Chen C."/>
            <person name="Wang M."/>
            <person name="Lipzen A."/>
            <person name="Daum C."/>
            <person name="Saski C.A."/>
            <person name="Payton A.C."/>
            <person name="Mcbreen J.C."/>
            <person name="Conrad R.E."/>
            <person name="Kollar L.M."/>
            <person name="Olsson S."/>
            <person name="Huttunen S."/>
            <person name="Landis J.B."/>
            <person name="Wickett N.J."/>
            <person name="Johnson M.G."/>
            <person name="Rensing S.A."/>
            <person name="Grimwood J."/>
            <person name="Schmutz J."/>
            <person name="Mcdaniel S.F."/>
        </authorList>
    </citation>
    <scope>NUCLEOTIDE SEQUENCE</scope>
    <source>
        <strain evidence="6">R40</strain>
    </source>
</reference>
<sequence length="226" mass="25905">MAFEYSEFLQEMDVCGAVYFALDVTERKGPSNLEIPLSFTLKTGWPGSTLTKLVTSISTHREWPMELERPLHAEKGPWRSVGKGWADIVRDQRIGPESSLVFEVVDDSCLVVSVFHRLKVRSFTKTLRSSHFRGHSSKLDISTRFWRDTGVEQFEDQSYTLHGPLKVATVKTVVTRSPRQTWFFISSGWSRFCKANGLRVGDNVKFTCRESWHFDVNYVDSAEESI</sequence>
<dbReference type="InterPro" id="IPR015300">
    <property type="entry name" value="DNA-bd_pseudobarrel_sf"/>
</dbReference>
<keyword evidence="4" id="KW-0539">Nucleus</keyword>
<keyword evidence="2" id="KW-0238">DNA-binding</keyword>
<evidence type="ECO:0000256" key="2">
    <source>
        <dbReference type="ARBA" id="ARBA00023125"/>
    </source>
</evidence>
<dbReference type="PANTHER" id="PTHR31674:SF25">
    <property type="entry name" value="B3 DOMAIN-CONTAINING TRANSCRIPTION FACTOR VRN1-LIKE"/>
    <property type="match status" value="1"/>
</dbReference>
<gene>
    <name evidence="6" type="ORF">KC19_VG014200</name>
</gene>
<proteinExistence type="predicted"/>
<evidence type="ECO:0000256" key="4">
    <source>
        <dbReference type="ARBA" id="ARBA00023242"/>
    </source>
</evidence>
<name>A0A8T0HL46_CERPU</name>
<evidence type="ECO:0000259" key="5">
    <source>
        <dbReference type="PROSITE" id="PS50863"/>
    </source>
</evidence>
<dbReference type="AlphaFoldDB" id="A0A8T0HL46"/>
<dbReference type="InterPro" id="IPR003340">
    <property type="entry name" value="B3_DNA-bd"/>
</dbReference>
<protein>
    <recommendedName>
        <fullName evidence="5">TF-B3 domain-containing protein</fullName>
    </recommendedName>
</protein>